<evidence type="ECO:0000313" key="1">
    <source>
        <dbReference type="EMBL" id="GAC44010.1"/>
    </source>
</evidence>
<organism evidence="2 3">
    <name type="scientific">Paenibacillus popilliae ATCC 14706</name>
    <dbReference type="NCBI Taxonomy" id="1212764"/>
    <lineage>
        <taxon>Bacteria</taxon>
        <taxon>Bacillati</taxon>
        <taxon>Bacillota</taxon>
        <taxon>Bacilli</taxon>
        <taxon>Bacillales</taxon>
        <taxon>Paenibacillaceae</taxon>
        <taxon>Paenibacillus</taxon>
    </lineage>
</organism>
<evidence type="ECO:0000313" key="3">
    <source>
        <dbReference type="Proteomes" id="UP000029453"/>
    </source>
</evidence>
<feature type="non-terminal residue" evidence="2">
    <location>
        <position position="28"/>
    </location>
</feature>
<protein>
    <submittedName>
        <fullName evidence="2">Uncharacterized protein</fullName>
    </submittedName>
</protein>
<dbReference type="EMBL" id="BALG01000311">
    <property type="protein sequence ID" value="GAC44036.1"/>
    <property type="molecule type" value="Genomic_DNA"/>
</dbReference>
<dbReference type="EMBL" id="BALG01000299">
    <property type="protein sequence ID" value="GAC44010.1"/>
    <property type="molecule type" value="Genomic_DNA"/>
</dbReference>
<dbReference type="Proteomes" id="UP000029453">
    <property type="component" value="Unassembled WGS sequence"/>
</dbReference>
<evidence type="ECO:0000313" key="2">
    <source>
        <dbReference type="EMBL" id="GAC44036.1"/>
    </source>
</evidence>
<comment type="caution">
    <text evidence="2">The sequence shown here is derived from an EMBL/GenBank/DDBJ whole genome shotgun (WGS) entry which is preliminary data.</text>
</comment>
<keyword evidence="3" id="KW-1185">Reference proteome</keyword>
<proteinExistence type="predicted"/>
<name>M9LRJ4_PAEPP</name>
<dbReference type="AlphaFoldDB" id="M9LRJ4"/>
<accession>M9LRJ4</accession>
<gene>
    <name evidence="1" type="ORF">PPOP_3410</name>
    <name evidence="2" type="ORF">PPOP_3436</name>
</gene>
<sequence length="28" mass="3305">MEKQINPGMSEEALKKLHIYISLLNIKY</sequence>
<reference evidence="2 3" key="1">
    <citation type="submission" date="2012-10" db="EMBL/GenBank/DDBJ databases">
        <title>Draft Genome Sequence of Paenibacillus popilliae ATCC 14706T.</title>
        <authorList>
            <person name="Iiyama K."/>
            <person name="Mori K."/>
            <person name="Mon H."/>
            <person name="Chieda Y."/>
            <person name="Lee J.M."/>
            <person name="Kusakabe T."/>
            <person name="Tashiro K."/>
            <person name="Asano S."/>
            <person name="Yasunaga-Aoki C."/>
            <person name="Shimizu S."/>
        </authorList>
    </citation>
    <scope>NUCLEOTIDE SEQUENCE [LARGE SCALE GENOMIC DNA]</scope>
    <source>
        <strain evidence="2 3">ATCC 14706</strain>
    </source>
</reference>